<dbReference type="EMBL" id="JARQBI010000067">
    <property type="protein sequence ID" value="MDT2797936.1"/>
    <property type="molecule type" value="Genomic_DNA"/>
</dbReference>
<reference evidence="2" key="1">
    <citation type="submission" date="2023-03" db="EMBL/GenBank/DDBJ databases">
        <authorList>
            <person name="Shen W."/>
            <person name="Cai J."/>
        </authorList>
    </citation>
    <scope>NUCLEOTIDE SEQUENCE</scope>
    <source>
        <strain evidence="2">B245-2</strain>
    </source>
</reference>
<evidence type="ECO:0000313" key="2">
    <source>
        <dbReference type="EMBL" id="MDT2797936.1"/>
    </source>
</evidence>
<evidence type="ECO:0000313" key="3">
    <source>
        <dbReference type="Proteomes" id="UP001255696"/>
    </source>
</evidence>
<name>A0AAW8TR89_9ENTE</name>
<dbReference type="AlphaFoldDB" id="A0AAW8TR89"/>
<protein>
    <recommendedName>
        <fullName evidence="4">Prefoldin subunit alpha</fullName>
    </recommendedName>
</protein>
<dbReference type="RefSeq" id="WP_311898738.1">
    <property type="nucleotide sequence ID" value="NZ_JARQBI010000067.1"/>
</dbReference>
<feature type="coiled-coil region" evidence="1">
    <location>
        <begin position="4"/>
        <end position="38"/>
    </location>
</feature>
<sequence length="103" mass="11823">MDKLQELQQELQEYQSKINEITNQINQLKTEKENEIQAIIIGKDQTLEKLTKLIGDDMKRPDTLKGLVQYDIGENDVDIELAFVKQAVLDLALVVNDLVKLIK</sequence>
<evidence type="ECO:0000256" key="1">
    <source>
        <dbReference type="SAM" id="Coils"/>
    </source>
</evidence>
<dbReference type="Proteomes" id="UP001255696">
    <property type="component" value="Unassembled WGS sequence"/>
</dbReference>
<evidence type="ECO:0008006" key="4">
    <source>
        <dbReference type="Google" id="ProtNLM"/>
    </source>
</evidence>
<comment type="caution">
    <text evidence="2">The sequence shown here is derived from an EMBL/GenBank/DDBJ whole genome shotgun (WGS) entry which is preliminary data.</text>
</comment>
<proteinExistence type="predicted"/>
<accession>A0AAW8TR89</accession>
<gene>
    <name evidence="2" type="ORF">P7H47_11930</name>
</gene>
<keyword evidence="1" id="KW-0175">Coiled coil</keyword>
<organism evidence="2 3">
    <name type="scientific">Enterococcus cecorum</name>
    <dbReference type="NCBI Taxonomy" id="44008"/>
    <lineage>
        <taxon>Bacteria</taxon>
        <taxon>Bacillati</taxon>
        <taxon>Bacillota</taxon>
        <taxon>Bacilli</taxon>
        <taxon>Lactobacillales</taxon>
        <taxon>Enterococcaceae</taxon>
        <taxon>Enterococcus</taxon>
    </lineage>
</organism>